<reference evidence="5 6" key="1">
    <citation type="submission" date="2015-12" db="EMBL/GenBank/DDBJ databases">
        <title>Complete genome of Lacimicrobium alkaliphilum KCTC 32984.</title>
        <authorList>
            <person name="Kim S.-G."/>
            <person name="Lee Y.-J."/>
        </authorList>
    </citation>
    <scope>NUCLEOTIDE SEQUENCE [LARGE SCALE GENOMIC DNA]</scope>
    <source>
        <strain evidence="5 6">YelD216</strain>
    </source>
</reference>
<keyword evidence="6" id="KW-1185">Reference proteome</keyword>
<organism evidence="5 6">
    <name type="scientific">Lacimicrobium alkaliphilum</name>
    <dbReference type="NCBI Taxonomy" id="1526571"/>
    <lineage>
        <taxon>Bacteria</taxon>
        <taxon>Pseudomonadati</taxon>
        <taxon>Pseudomonadota</taxon>
        <taxon>Gammaproteobacteria</taxon>
        <taxon>Alteromonadales</taxon>
        <taxon>Alteromonadaceae</taxon>
        <taxon>Lacimicrobium</taxon>
    </lineage>
</organism>
<dbReference type="Gene3D" id="1.10.3890.10">
    <property type="entry name" value="HflD-like"/>
    <property type="match status" value="1"/>
</dbReference>
<dbReference type="PANTHER" id="PTHR38100">
    <property type="entry name" value="HIGH FREQUENCY LYSOGENIZATION PROTEIN HFLD"/>
    <property type="match status" value="1"/>
</dbReference>
<dbReference type="GO" id="GO:0005737">
    <property type="term" value="C:cytoplasm"/>
    <property type="evidence" value="ECO:0007669"/>
    <property type="project" value="UniProtKB-SubCell"/>
</dbReference>
<dbReference type="PANTHER" id="PTHR38100:SF1">
    <property type="entry name" value="HIGH FREQUENCY LYSOGENIZATION PROTEIN HFLD"/>
    <property type="match status" value="1"/>
</dbReference>
<keyword evidence="1 4" id="KW-1003">Cell membrane</keyword>
<sequence>MNNTEFDKALALAGVCQAASLVKQFARQGKADEQAFKASINSLLITDPEQIEDVFGDLPGLVLGFTTLEAQLSNKPAAKDAEITRYIASILGLERKLSRNRKSLNELGERISHIKRQQSLYDLMDEPSLANLARIYSDVISPIGPKIQVAGEPDLLKQNSIQHRVRASLLAGVRAAVLWRQLGGKRRQILFSRKSILSCAEQALQRLNASGA</sequence>
<proteinExistence type="inferred from homology"/>
<dbReference type="RefSeq" id="WP_062480003.1">
    <property type="nucleotide sequence ID" value="NZ_CP013650.1"/>
</dbReference>
<comment type="similarity">
    <text evidence="4">Belongs to the HflD family.</text>
</comment>
<dbReference type="InterPro" id="IPR035932">
    <property type="entry name" value="HflD-like_sf"/>
</dbReference>
<dbReference type="HAMAP" id="MF_00695">
    <property type="entry name" value="HflD_protein"/>
    <property type="match status" value="1"/>
</dbReference>
<evidence type="ECO:0000256" key="2">
    <source>
        <dbReference type="ARBA" id="ARBA00022490"/>
    </source>
</evidence>
<evidence type="ECO:0000313" key="6">
    <source>
        <dbReference type="Proteomes" id="UP000068447"/>
    </source>
</evidence>
<dbReference type="Pfam" id="PF04356">
    <property type="entry name" value="DUF489"/>
    <property type="match status" value="1"/>
</dbReference>
<dbReference type="NCBIfam" id="NF001248">
    <property type="entry name" value="PRK00218.1-4"/>
    <property type="match status" value="1"/>
</dbReference>
<keyword evidence="2 4" id="KW-0963">Cytoplasm</keyword>
<dbReference type="KEGG" id="lal:AT746_10280"/>
<gene>
    <name evidence="4" type="primary">hflD</name>
    <name evidence="5" type="ORF">AT746_10280</name>
</gene>
<evidence type="ECO:0000256" key="1">
    <source>
        <dbReference type="ARBA" id="ARBA00022475"/>
    </source>
</evidence>
<comment type="subcellular location">
    <subcellularLocation>
        <location evidence="4">Cytoplasm</location>
    </subcellularLocation>
    <subcellularLocation>
        <location evidence="4">Cell membrane</location>
        <topology evidence="4">Peripheral membrane protein</topology>
        <orientation evidence="4">Cytoplasmic side</orientation>
    </subcellularLocation>
</comment>
<evidence type="ECO:0000313" key="5">
    <source>
        <dbReference type="EMBL" id="ALS98616.1"/>
    </source>
</evidence>
<dbReference type="InterPro" id="IPR007451">
    <property type="entry name" value="HflD"/>
</dbReference>
<evidence type="ECO:0000256" key="3">
    <source>
        <dbReference type="ARBA" id="ARBA00023136"/>
    </source>
</evidence>
<keyword evidence="3 4" id="KW-0472">Membrane</keyword>
<accession>A0A0U3B029</accession>
<dbReference type="OrthoDB" id="9788031at2"/>
<dbReference type="EMBL" id="CP013650">
    <property type="protein sequence ID" value="ALS98616.1"/>
    <property type="molecule type" value="Genomic_DNA"/>
</dbReference>
<dbReference type="STRING" id="1526571.AT746_10280"/>
<dbReference type="Proteomes" id="UP000068447">
    <property type="component" value="Chromosome"/>
</dbReference>
<name>A0A0U3B029_9ALTE</name>
<protein>
    <recommendedName>
        <fullName evidence="4">High frequency lysogenization protein HflD homolog</fullName>
    </recommendedName>
</protein>
<dbReference type="NCBIfam" id="NF001246">
    <property type="entry name" value="PRK00218.1-2"/>
    <property type="match status" value="1"/>
</dbReference>
<dbReference type="SUPFAM" id="SSF101322">
    <property type="entry name" value="YcfC-like"/>
    <property type="match status" value="1"/>
</dbReference>
<dbReference type="AlphaFoldDB" id="A0A0U3B029"/>
<evidence type="ECO:0000256" key="4">
    <source>
        <dbReference type="HAMAP-Rule" id="MF_00695"/>
    </source>
</evidence>
<dbReference type="GO" id="GO:0005886">
    <property type="term" value="C:plasma membrane"/>
    <property type="evidence" value="ECO:0007669"/>
    <property type="project" value="UniProtKB-SubCell"/>
</dbReference>